<dbReference type="FunFam" id="3.90.1640.30:FF:000001">
    <property type="entry name" value="Single-stranded-DNA-specific exonuclease RecJ"/>
    <property type="match status" value="1"/>
</dbReference>
<comment type="caution">
    <text evidence="9">The sequence shown here is derived from an EMBL/GenBank/DDBJ whole genome shotgun (WGS) entry which is preliminary data.</text>
</comment>
<dbReference type="InterPro" id="IPR038763">
    <property type="entry name" value="DHH_sf"/>
</dbReference>
<keyword evidence="3" id="KW-0540">Nuclease</keyword>
<evidence type="ECO:0000256" key="1">
    <source>
        <dbReference type="ARBA" id="ARBA00005915"/>
    </source>
</evidence>
<comment type="similarity">
    <text evidence="1">Belongs to the RecJ family.</text>
</comment>
<dbReference type="AlphaFoldDB" id="A0A2H9TAY2"/>
<reference evidence="9" key="1">
    <citation type="journal article" date="2017" name="Appl. Environ. Microbiol.">
        <title>Molecular characterization of an Endozoicomonas-like organism causing infection in king scallop Pecten maximus L.</title>
        <authorList>
            <person name="Cano I."/>
            <person name="van Aerle R."/>
            <person name="Ross S."/>
            <person name="Verner-Jeffreys D.W."/>
            <person name="Paley R.K."/>
            <person name="Rimmer G."/>
            <person name="Ryder D."/>
            <person name="Hooper P."/>
            <person name="Stone D."/>
            <person name="Feist S.W."/>
        </authorList>
    </citation>
    <scope>NUCLEOTIDE SEQUENCE</scope>
</reference>
<dbReference type="InterPro" id="IPR051673">
    <property type="entry name" value="SSDNA_exonuclease_RecJ"/>
</dbReference>
<dbReference type="GO" id="GO:0008409">
    <property type="term" value="F:5'-3' exonuclease activity"/>
    <property type="evidence" value="ECO:0007669"/>
    <property type="project" value="InterPro"/>
</dbReference>
<dbReference type="SUPFAM" id="SSF64182">
    <property type="entry name" value="DHH phosphoesterases"/>
    <property type="match status" value="1"/>
</dbReference>
<sequence>MEKTIIRRHYNLDKATFPDDMDPLLARIYCARGINNIQELEHTLKRLLDYRTIKGIQAAAEILADAIVHQNSLLIVGDFDCDGATSTAVGMLALQSMGGNVRFLVPNRFDFGYGLTPEIVEEATKHNTPDVLITVDNGISSLEGVRVAKEKGIKVIITDHHLAGKQLPEADVIVNPNQPGCPFPGKNSAGVSVIFYLMCVLLSSLRQQNWFHEKTEPKLAELLDLVALGTVADVVSLDNNNRILVSQGLARIRAGYCRPGISALIHIANRHQKQLTTADLGFALGPRLNAAGRLDDMSLGITLLLTNDPSEAHALAQQLDELNQDRKSIEQSMQAEALSVLKNIPLNQHHELPWGISLYNRDWHQGVIGILASRIKEQFNRPVVAFADADNDHVPNNSDQEIKGSARSISGLHIRDTLADIHSHHPDLIIKFGGHAMAAGLTLKKQDLPLFETSFNQAVKKRLSADDLKPVLLTDGLLKSSEITLERAHQLQTCAPWGQNFPEPCFDGCFHIVQQRLVGKKHLKLVLQAPDSSQLIDAIAFNIDTDIWPSPAVTALEAVYTLSVNEYRGEKNIQLIINYLKPRSSLKP</sequence>
<dbReference type="GO" id="GO:0006281">
    <property type="term" value="P:DNA repair"/>
    <property type="evidence" value="ECO:0007669"/>
    <property type="project" value="InterPro"/>
</dbReference>
<feature type="domain" description="DHHA1" evidence="7">
    <location>
        <begin position="360"/>
        <end position="460"/>
    </location>
</feature>
<evidence type="ECO:0000259" key="7">
    <source>
        <dbReference type="Pfam" id="PF02272"/>
    </source>
</evidence>
<dbReference type="InterPro" id="IPR001667">
    <property type="entry name" value="DDH_dom"/>
</dbReference>
<keyword evidence="5 9" id="KW-0269">Exonuclease</keyword>
<dbReference type="PANTHER" id="PTHR30255:SF2">
    <property type="entry name" value="SINGLE-STRANDED-DNA-SPECIFIC EXONUCLEASE RECJ"/>
    <property type="match status" value="1"/>
</dbReference>
<dbReference type="Pfam" id="PF01368">
    <property type="entry name" value="DHH"/>
    <property type="match status" value="1"/>
</dbReference>
<evidence type="ECO:0000313" key="9">
    <source>
        <dbReference type="EMBL" id="PJE80406.1"/>
    </source>
</evidence>
<evidence type="ECO:0000259" key="6">
    <source>
        <dbReference type="Pfam" id="PF01368"/>
    </source>
</evidence>
<gene>
    <name evidence="9" type="primary">recJ</name>
    <name evidence="9" type="ORF">CI610_00587</name>
</gene>
<dbReference type="PANTHER" id="PTHR30255">
    <property type="entry name" value="SINGLE-STRANDED-DNA-SPECIFIC EXONUCLEASE RECJ"/>
    <property type="match status" value="1"/>
</dbReference>
<organism evidence="9">
    <name type="scientific">invertebrate metagenome</name>
    <dbReference type="NCBI Taxonomy" id="1711999"/>
    <lineage>
        <taxon>unclassified sequences</taxon>
        <taxon>metagenomes</taxon>
        <taxon>organismal metagenomes</taxon>
    </lineage>
</organism>
<accession>A0A2H9TAY2</accession>
<dbReference type="Pfam" id="PF17768">
    <property type="entry name" value="RecJ_OB"/>
    <property type="match status" value="1"/>
</dbReference>
<dbReference type="InterPro" id="IPR041122">
    <property type="entry name" value="RecJ_OB"/>
</dbReference>
<dbReference type="Pfam" id="PF02272">
    <property type="entry name" value="DHHA1"/>
    <property type="match status" value="1"/>
</dbReference>
<proteinExistence type="inferred from homology"/>
<name>A0A2H9TAY2_9ZZZZ</name>
<evidence type="ECO:0000256" key="4">
    <source>
        <dbReference type="ARBA" id="ARBA00022801"/>
    </source>
</evidence>
<feature type="domain" description="DDH" evidence="6">
    <location>
        <begin position="73"/>
        <end position="230"/>
    </location>
</feature>
<keyword evidence="4 9" id="KW-0378">Hydrolase</keyword>
<evidence type="ECO:0000259" key="8">
    <source>
        <dbReference type="Pfam" id="PF17768"/>
    </source>
</evidence>
<dbReference type="EMBL" id="NSIT01000018">
    <property type="protein sequence ID" value="PJE80406.1"/>
    <property type="molecule type" value="Genomic_DNA"/>
</dbReference>
<dbReference type="Gene3D" id="3.10.310.30">
    <property type="match status" value="1"/>
</dbReference>
<dbReference type="Gene3D" id="3.90.1640.30">
    <property type="match status" value="1"/>
</dbReference>
<dbReference type="InterPro" id="IPR004610">
    <property type="entry name" value="RecJ"/>
</dbReference>
<protein>
    <recommendedName>
        <fullName evidence="2">Single-stranded-DNA-specific exonuclease RecJ</fullName>
    </recommendedName>
</protein>
<evidence type="ECO:0000256" key="3">
    <source>
        <dbReference type="ARBA" id="ARBA00022722"/>
    </source>
</evidence>
<dbReference type="GO" id="GO:0003676">
    <property type="term" value="F:nucleic acid binding"/>
    <property type="evidence" value="ECO:0007669"/>
    <property type="project" value="InterPro"/>
</dbReference>
<evidence type="ECO:0000256" key="5">
    <source>
        <dbReference type="ARBA" id="ARBA00022839"/>
    </source>
</evidence>
<feature type="domain" description="RecJ OB" evidence="8">
    <location>
        <begin position="474"/>
        <end position="578"/>
    </location>
</feature>
<dbReference type="NCBIfam" id="TIGR00644">
    <property type="entry name" value="recJ"/>
    <property type="match status" value="1"/>
</dbReference>
<evidence type="ECO:0000256" key="2">
    <source>
        <dbReference type="ARBA" id="ARBA00019841"/>
    </source>
</evidence>
<dbReference type="InterPro" id="IPR003156">
    <property type="entry name" value="DHHA1_dom"/>
</dbReference>
<dbReference type="GO" id="GO:0006310">
    <property type="term" value="P:DNA recombination"/>
    <property type="evidence" value="ECO:0007669"/>
    <property type="project" value="InterPro"/>
</dbReference>